<feature type="transmembrane region" description="Helical" evidence="1">
    <location>
        <begin position="172"/>
        <end position="198"/>
    </location>
</feature>
<keyword evidence="3" id="KW-1185">Reference proteome</keyword>
<proteinExistence type="predicted"/>
<feature type="transmembrane region" description="Helical" evidence="1">
    <location>
        <begin position="15"/>
        <end position="40"/>
    </location>
</feature>
<feature type="transmembrane region" description="Helical" evidence="1">
    <location>
        <begin position="77"/>
        <end position="94"/>
    </location>
</feature>
<feature type="transmembrane region" description="Helical" evidence="1">
    <location>
        <begin position="280"/>
        <end position="302"/>
    </location>
</feature>
<accession>A0A9Y2ESA8</accession>
<sequence length="317" mass="35648">MQNRFKLTPMVEGGILAGVSVLMALASMLPILGIVAKILCPLPIIILGIRHGTRISLLTAVVVSILVALLMSPIYSLFLLPGFVLVGMALVYAFRHKFSPVKAILSASIASVVAKVIMIASMFYFMDINPFGNGVDEVFRDAVEFYRSSGMNEQQLAEMEKMMQDIMALTKVLMPGAIVAFSFIEGYLNFAATGMLLRRLNIQDTPRLLPFKDWRFPKWVVYFYAIALIGMYWSTKYELTLLNQVSMNLWLLMTILTLLQGISLLCYATCKYNLSKALRGFILILILLNGIFAQMLSIVGLFDILFDYRTRFQKRDS</sequence>
<feature type="transmembrane region" description="Helical" evidence="1">
    <location>
        <begin position="247"/>
        <end position="268"/>
    </location>
</feature>
<dbReference type="RefSeq" id="WP_147669495.1">
    <property type="nucleotide sequence ID" value="NZ_CP120678.1"/>
</dbReference>
<feature type="transmembrane region" description="Helical" evidence="1">
    <location>
        <begin position="219"/>
        <end position="235"/>
    </location>
</feature>
<evidence type="ECO:0000313" key="2">
    <source>
        <dbReference type="EMBL" id="WIW70683.1"/>
    </source>
</evidence>
<protein>
    <submittedName>
        <fullName evidence="2">YybS family protein</fullName>
    </submittedName>
</protein>
<keyword evidence="1" id="KW-1133">Transmembrane helix</keyword>
<organism evidence="2 3">
    <name type="scientific">Selenobaculum gibii</name>
    <dbReference type="NCBI Taxonomy" id="3054208"/>
    <lineage>
        <taxon>Bacteria</taxon>
        <taxon>Bacillati</taxon>
        <taxon>Bacillota</taxon>
        <taxon>Negativicutes</taxon>
        <taxon>Selenomonadales</taxon>
        <taxon>Selenomonadaceae</taxon>
        <taxon>Selenobaculum</taxon>
    </lineage>
</organism>
<feature type="transmembrane region" description="Helical" evidence="1">
    <location>
        <begin position="103"/>
        <end position="126"/>
    </location>
</feature>
<keyword evidence="1" id="KW-0812">Transmembrane</keyword>
<evidence type="ECO:0000256" key="1">
    <source>
        <dbReference type="SAM" id="Phobius"/>
    </source>
</evidence>
<keyword evidence="1" id="KW-0472">Membrane</keyword>
<dbReference type="KEGG" id="sgbi:P3F81_12515"/>
<dbReference type="Pfam" id="PF09991">
    <property type="entry name" value="DUF2232"/>
    <property type="match status" value="1"/>
</dbReference>
<dbReference type="PANTHER" id="PTHR41324">
    <property type="entry name" value="MEMBRANE PROTEIN-RELATED"/>
    <property type="match status" value="1"/>
</dbReference>
<dbReference type="Proteomes" id="UP001243623">
    <property type="component" value="Chromosome"/>
</dbReference>
<dbReference type="AlphaFoldDB" id="A0A9Y2ESA8"/>
<dbReference type="EMBL" id="CP120678">
    <property type="protein sequence ID" value="WIW70683.1"/>
    <property type="molecule type" value="Genomic_DNA"/>
</dbReference>
<dbReference type="InterPro" id="IPR018710">
    <property type="entry name" value="DUF2232"/>
</dbReference>
<gene>
    <name evidence="2" type="ORF">P3F81_12515</name>
</gene>
<dbReference type="PANTHER" id="PTHR41324:SF1">
    <property type="entry name" value="DUF2232 DOMAIN-CONTAINING PROTEIN"/>
    <property type="match status" value="1"/>
</dbReference>
<reference evidence="2" key="1">
    <citation type="submission" date="2023-03" db="EMBL/GenBank/DDBJ databases">
        <title>Selenobaculum gbiensis gen. nov. sp. nov., a new bacterium isolated from the gut microbiota of IBD patient.</title>
        <authorList>
            <person name="Yeo S."/>
            <person name="Park H."/>
            <person name="Huh C.S."/>
        </authorList>
    </citation>
    <scope>NUCLEOTIDE SEQUENCE</scope>
    <source>
        <strain evidence="2">ICN-92133</strain>
    </source>
</reference>
<evidence type="ECO:0000313" key="3">
    <source>
        <dbReference type="Proteomes" id="UP001243623"/>
    </source>
</evidence>
<name>A0A9Y2ESA8_9FIRM</name>